<evidence type="ECO:0000313" key="4">
    <source>
        <dbReference type="Proteomes" id="UP000236544"/>
    </source>
</evidence>
<evidence type="ECO:0000256" key="1">
    <source>
        <dbReference type="SAM" id="Phobius"/>
    </source>
</evidence>
<accession>A0A0N7MKU3</accession>
<feature type="signal peptide" evidence="2">
    <location>
        <begin position="1"/>
        <end position="22"/>
    </location>
</feature>
<dbReference type="AlphaFoldDB" id="A0A0N7MKU3"/>
<keyword evidence="4" id="KW-1185">Reference proteome</keyword>
<evidence type="ECO:0000313" key="3">
    <source>
        <dbReference type="EMBL" id="CUS20438.1"/>
    </source>
</evidence>
<keyword evidence="1" id="KW-0472">Membrane</keyword>
<reference evidence="4" key="1">
    <citation type="submission" date="2015-10" db="EMBL/GenBank/DDBJ databases">
        <authorList>
            <person name="Devillers H."/>
        </authorList>
    </citation>
    <scope>NUCLEOTIDE SEQUENCE [LARGE SCALE GENOMIC DNA]</scope>
</reference>
<evidence type="ECO:0000256" key="2">
    <source>
        <dbReference type="SAM" id="SignalP"/>
    </source>
</evidence>
<organism evidence="3 4">
    <name type="scientific">Lachancea quebecensis</name>
    <dbReference type="NCBI Taxonomy" id="1654605"/>
    <lineage>
        <taxon>Eukaryota</taxon>
        <taxon>Fungi</taxon>
        <taxon>Dikarya</taxon>
        <taxon>Ascomycota</taxon>
        <taxon>Saccharomycotina</taxon>
        <taxon>Saccharomycetes</taxon>
        <taxon>Saccharomycetales</taxon>
        <taxon>Saccharomycetaceae</taxon>
        <taxon>Lachancea</taxon>
    </lineage>
</organism>
<keyword evidence="1" id="KW-0812">Transmembrane</keyword>
<proteinExistence type="predicted"/>
<feature type="chain" id="PRO_5006016191" evidence="2">
    <location>
        <begin position="23"/>
        <end position="258"/>
    </location>
</feature>
<gene>
    <name evidence="3" type="ORF">LAQU0_S01e06590g</name>
</gene>
<sequence>MVGGGWWIVCGWMSGCVWVWQSNEVGGHVVRVCVACLISLRTRFESRGLRIPPHSVRTLCHMFRLTPYARSVTWFVSLCTHVVSHVSSHSVRTQRHVVSVTVYAINSISVTRHPPPATPPVTFHDNASPASRALLFLSLLQTYSAQFRPPRALPRKPDCQPSGRLVSRVRSRCRTFNRSYGALIVLNKAHIQATIGSAEPAPSSYAVGFSASRAFASQFPPLSTAPLACWFLFLLLFLALSCSFSLFLTVSCSLFCAA</sequence>
<dbReference type="Proteomes" id="UP000236544">
    <property type="component" value="Unassembled WGS sequence"/>
</dbReference>
<name>A0A0N7MKU3_9SACH</name>
<feature type="transmembrane region" description="Helical" evidence="1">
    <location>
        <begin position="230"/>
        <end position="257"/>
    </location>
</feature>
<dbReference type="EMBL" id="LN890560">
    <property type="protein sequence ID" value="CUS20438.1"/>
    <property type="molecule type" value="Genomic_DNA"/>
</dbReference>
<keyword evidence="1" id="KW-1133">Transmembrane helix</keyword>
<protein>
    <submittedName>
        <fullName evidence="3">LAQU0S01e06590g1_1</fullName>
    </submittedName>
</protein>
<keyword evidence="2" id="KW-0732">Signal</keyword>